<evidence type="ECO:0000256" key="2">
    <source>
        <dbReference type="ARBA" id="ARBA00022801"/>
    </source>
</evidence>
<dbReference type="InterPro" id="IPR007921">
    <property type="entry name" value="CHAP_dom"/>
</dbReference>
<feature type="region of interest" description="Disordered" evidence="3">
    <location>
        <begin position="40"/>
        <end position="245"/>
    </location>
</feature>
<dbReference type="Pfam" id="PF01832">
    <property type="entry name" value="Glucosaminidase"/>
    <property type="match status" value="1"/>
</dbReference>
<dbReference type="GO" id="GO:0004040">
    <property type="term" value="F:amidase activity"/>
    <property type="evidence" value="ECO:0007669"/>
    <property type="project" value="InterPro"/>
</dbReference>
<dbReference type="Gene3D" id="3.90.1720.10">
    <property type="entry name" value="endopeptidase domain like (from Nostoc punctiforme)"/>
    <property type="match status" value="1"/>
</dbReference>
<dbReference type="EMBL" id="ASWA01000005">
    <property type="protein sequence ID" value="EOT63467.1"/>
    <property type="molecule type" value="Genomic_DNA"/>
</dbReference>
<reference evidence="6 8" key="2">
    <citation type="submission" date="2013-03" db="EMBL/GenBank/DDBJ databases">
        <title>The Genome Sequence of Enterococcus malodoratus ATCC_43197 (PacBio/Illumina hybrid assembly).</title>
        <authorList>
            <consortium name="The Broad Institute Genomics Platform"/>
            <consortium name="The Broad Institute Genome Sequencing Center for Infectious Disease"/>
            <person name="Earl A."/>
            <person name="Russ C."/>
            <person name="Gilmore M."/>
            <person name="Surin D."/>
            <person name="Walker B."/>
            <person name="Young S."/>
            <person name="Zeng Q."/>
            <person name="Gargeya S."/>
            <person name="Fitzgerald M."/>
            <person name="Haas B."/>
            <person name="Abouelleil A."/>
            <person name="Allen A.W."/>
            <person name="Alvarado L."/>
            <person name="Arachchi H.M."/>
            <person name="Berlin A.M."/>
            <person name="Chapman S.B."/>
            <person name="Gainer-Dewar J."/>
            <person name="Goldberg J."/>
            <person name="Griggs A."/>
            <person name="Gujja S."/>
            <person name="Hansen M."/>
            <person name="Howarth C."/>
            <person name="Imamovic A."/>
            <person name="Ireland A."/>
            <person name="Larimer J."/>
            <person name="McCowan C."/>
            <person name="Murphy C."/>
            <person name="Pearson M."/>
            <person name="Poon T.W."/>
            <person name="Priest M."/>
            <person name="Roberts A."/>
            <person name="Saif S."/>
            <person name="Shea T."/>
            <person name="Sisk P."/>
            <person name="Sykes S."/>
            <person name="Wortman J."/>
            <person name="Nusbaum C."/>
            <person name="Birren B."/>
        </authorList>
    </citation>
    <scope>NUCLEOTIDE SEQUENCE [LARGE SCALE GENOMIC DNA]</scope>
    <source>
        <strain evidence="6 8">ATCC 43197</strain>
    </source>
</reference>
<dbReference type="Proteomes" id="UP000014148">
    <property type="component" value="Unassembled WGS sequence"/>
</dbReference>
<comment type="caution">
    <text evidence="5">The sequence shown here is derived from an EMBL/GenBank/DDBJ whole genome shotgun (WGS) entry which is preliminary data.</text>
</comment>
<dbReference type="EMBL" id="AJAK01000017">
    <property type="protein sequence ID" value="EOH76832.1"/>
    <property type="molecule type" value="Genomic_DNA"/>
</dbReference>
<dbReference type="eggNOG" id="COG3942">
    <property type="taxonomic scope" value="Bacteria"/>
</dbReference>
<feature type="domain" description="Peptidase C51" evidence="4">
    <location>
        <begin position="617"/>
        <end position="747"/>
    </location>
</feature>
<dbReference type="PANTHER" id="PTHR33308:SF9">
    <property type="entry name" value="PEPTIDOGLYCAN HYDROLASE FLGJ"/>
    <property type="match status" value="1"/>
</dbReference>
<feature type="compositionally biased region" description="Basic and acidic residues" evidence="3">
    <location>
        <begin position="373"/>
        <end position="396"/>
    </location>
</feature>
<evidence type="ECO:0000259" key="4">
    <source>
        <dbReference type="PROSITE" id="PS50911"/>
    </source>
</evidence>
<feature type="compositionally biased region" description="Acidic residues" evidence="3">
    <location>
        <begin position="360"/>
        <end position="372"/>
    </location>
</feature>
<evidence type="ECO:0000313" key="8">
    <source>
        <dbReference type="Proteomes" id="UP000014148"/>
    </source>
</evidence>
<comment type="similarity">
    <text evidence="1">Belongs to the glycosyl hydrolase 73 family.</text>
</comment>
<keyword evidence="2" id="KW-0378">Hydrolase</keyword>
<organism evidence="5 7">
    <name type="scientific">Enterococcus malodoratus ATCC 43197</name>
    <dbReference type="NCBI Taxonomy" id="1158601"/>
    <lineage>
        <taxon>Bacteria</taxon>
        <taxon>Bacillati</taxon>
        <taxon>Bacillota</taxon>
        <taxon>Bacilli</taxon>
        <taxon>Lactobacillales</taxon>
        <taxon>Enterococcaceae</taxon>
        <taxon>Enterococcus</taxon>
    </lineage>
</organism>
<feature type="compositionally biased region" description="Low complexity" evidence="3">
    <location>
        <begin position="202"/>
        <end position="213"/>
    </location>
</feature>
<feature type="compositionally biased region" description="Pro residues" evidence="3">
    <location>
        <begin position="52"/>
        <end position="63"/>
    </location>
</feature>
<evidence type="ECO:0000313" key="7">
    <source>
        <dbReference type="Proteomes" id="UP000013783"/>
    </source>
</evidence>
<dbReference type="SUPFAM" id="SSF54001">
    <property type="entry name" value="Cysteine proteinases"/>
    <property type="match status" value="1"/>
</dbReference>
<dbReference type="RefSeq" id="WP_010741322.1">
    <property type="nucleotide sequence ID" value="NZ_KB946250.1"/>
</dbReference>
<gene>
    <name evidence="6" type="ORF">I585_04297</name>
    <name evidence="5" type="ORF">UAI_02507</name>
</gene>
<name>R2NXU3_9ENTE</name>
<dbReference type="Gene3D" id="4.10.80.30">
    <property type="entry name" value="DNA polymerase, domain 6"/>
    <property type="match status" value="1"/>
</dbReference>
<dbReference type="InterPro" id="IPR051056">
    <property type="entry name" value="Glycosyl_Hydrolase_73"/>
</dbReference>
<dbReference type="InterPro" id="IPR002901">
    <property type="entry name" value="MGlyc_endo_b_GlcNAc-like_dom"/>
</dbReference>
<accession>R2NXU3</accession>
<dbReference type="OrthoDB" id="977752at2"/>
<dbReference type="SMART" id="SM00047">
    <property type="entry name" value="LYZ2"/>
    <property type="match status" value="1"/>
</dbReference>
<feature type="compositionally biased region" description="Low complexity" evidence="3">
    <location>
        <begin position="118"/>
        <end position="192"/>
    </location>
</feature>
<sequence>MKKIVMVICGVAVFCWGVASLRSGALKADELLQESSVVETTVPESSVAEPTAPEPVTPTPETPIEPSAAPEAPVPDAPSAEPSTAAETPTVQPPVANTPKESVTEVPAGSSTVEPPKSESSTSDSSTKESSNSSSETSTSQTSSTTKPSTSTSETSTSSSTPGSTTSSTSGGATGTTNSSSTQPSSDQEQPQPSTPAPSTPAPGSGQNPAQSTPTPPAPSEPKVEASAAINQTTPDAFSETSTLQLPSDLKTTEVAQSDLKGFELPLLSSFENKAHAALIYDGIKKLGIEQEQDFNVEQLAAKLYSDLFAAEITGTPEKPKEEISVGSVLYQKKKDQLEIVGVYVGKDYYLTVDDVETDVSSESTEAETKEDDEAKKADKSLDKEEKELDKKEKQRQVVLQPMDIEEDLLVQALPNVTLTEYGQTILAEYPASINFTENEGSKNFISKIAEDARKLGQEYDVFASVMIAQALLESGSGSSGLSLPPNYNLFGVKGTYQGQAVSMATQEDRGNGELYSINSSFRKYPNYAASLGDYVQLLRGGISGNDGYYQKTWRSTAKNYLRSTHALTGTYATDTSYDRKLNSIIAVYNLTQYDQVKIDQSSGVFVKGKEEIPEEYRSLMRYPDYNGVNYNTSGSYPVGQCTWYAFNRVKQLGKSVDDFMGNGGEWGTKGKALGYEISREPKAGWLISFTPGTAGSDPRYGHVAFVEVVRPEGILISEGNVYGGTVISYRVIDANLAKSDLVTYIKAK</sequence>
<dbReference type="Proteomes" id="UP000013783">
    <property type="component" value="Unassembled WGS sequence"/>
</dbReference>
<dbReference type="AlphaFoldDB" id="R2NXU3"/>
<feature type="compositionally biased region" description="Polar residues" evidence="3">
    <location>
        <begin position="229"/>
        <end position="245"/>
    </location>
</feature>
<dbReference type="InterPro" id="IPR038765">
    <property type="entry name" value="Papain-like_cys_pep_sf"/>
</dbReference>
<dbReference type="Gene3D" id="1.10.530.10">
    <property type="match status" value="1"/>
</dbReference>
<dbReference type="PATRIC" id="fig|1158601.3.peg.2470"/>
<feature type="compositionally biased region" description="Low complexity" evidence="3">
    <location>
        <begin position="40"/>
        <end position="51"/>
    </location>
</feature>
<dbReference type="eggNOG" id="COG0791">
    <property type="taxonomic scope" value="Bacteria"/>
</dbReference>
<dbReference type="Pfam" id="PF05257">
    <property type="entry name" value="CHAP"/>
    <property type="match status" value="1"/>
</dbReference>
<keyword evidence="8" id="KW-1185">Reference proteome</keyword>
<dbReference type="eggNOG" id="COG1705">
    <property type="taxonomic scope" value="Bacteria"/>
</dbReference>
<evidence type="ECO:0000256" key="1">
    <source>
        <dbReference type="ARBA" id="ARBA00010266"/>
    </source>
</evidence>
<dbReference type="PANTHER" id="PTHR33308">
    <property type="entry name" value="PEPTIDOGLYCAN HYDROLASE FLGJ"/>
    <property type="match status" value="1"/>
</dbReference>
<protein>
    <recommendedName>
        <fullName evidence="4">Peptidase C51 domain-containing protein</fullName>
    </recommendedName>
</protein>
<reference evidence="5 7" key="1">
    <citation type="submission" date="2013-02" db="EMBL/GenBank/DDBJ databases">
        <title>The Genome Sequence of Enterococcus malodoratus ATCC_43197.</title>
        <authorList>
            <consortium name="The Broad Institute Genome Sequencing Platform"/>
            <consortium name="The Broad Institute Genome Sequencing Center for Infectious Disease"/>
            <person name="Earl A.M."/>
            <person name="Gilmore M.S."/>
            <person name="Lebreton F."/>
            <person name="Walker B."/>
            <person name="Young S.K."/>
            <person name="Zeng Q."/>
            <person name="Gargeya S."/>
            <person name="Fitzgerald M."/>
            <person name="Haas B."/>
            <person name="Abouelleil A."/>
            <person name="Alvarado L."/>
            <person name="Arachchi H.M."/>
            <person name="Berlin A.M."/>
            <person name="Chapman S.B."/>
            <person name="Dewar J."/>
            <person name="Goldberg J."/>
            <person name="Griggs A."/>
            <person name="Gujja S."/>
            <person name="Hansen M."/>
            <person name="Howarth C."/>
            <person name="Imamovic A."/>
            <person name="Larimer J."/>
            <person name="McCowan C."/>
            <person name="Murphy C."/>
            <person name="Neiman D."/>
            <person name="Pearson M."/>
            <person name="Priest M."/>
            <person name="Roberts A."/>
            <person name="Saif S."/>
            <person name="Shea T."/>
            <person name="Sisk P."/>
            <person name="Sykes S."/>
            <person name="Wortman J."/>
            <person name="Nusbaum C."/>
            <person name="Birren B."/>
        </authorList>
    </citation>
    <scope>NUCLEOTIDE SEQUENCE [LARGE SCALE GENOMIC DNA]</scope>
    <source>
        <strain evidence="5 7">ATCC 43197</strain>
    </source>
</reference>
<evidence type="ECO:0000313" key="6">
    <source>
        <dbReference type="EMBL" id="EOT63467.1"/>
    </source>
</evidence>
<feature type="region of interest" description="Disordered" evidence="3">
    <location>
        <begin position="360"/>
        <end position="396"/>
    </location>
</feature>
<dbReference type="STRING" id="71451.RV07_GL003494"/>
<proteinExistence type="inferred from homology"/>
<evidence type="ECO:0000313" key="5">
    <source>
        <dbReference type="EMBL" id="EOH76832.1"/>
    </source>
</evidence>
<evidence type="ECO:0000256" key="3">
    <source>
        <dbReference type="SAM" id="MobiDB-lite"/>
    </source>
</evidence>
<dbReference type="PROSITE" id="PS50911">
    <property type="entry name" value="CHAP"/>
    <property type="match status" value="1"/>
</dbReference>